<protein>
    <submittedName>
        <fullName evidence="3">Serine acetyltransferase</fullName>
    </submittedName>
</protein>
<sequence>MNPSFLWWLSCQAYKHRIPILPKILKTFNFFFFHAVLPYQAEIEKDIELQHYGLGIVIHPNVKIGHRVKIYHGVTLAAETWIGSPYKIYIGDDVLVGAGAAVIGRGNQDLRIGDRAVIGANAVVTNDIDDGETVVGVPAKSICRKSKKT</sequence>
<evidence type="ECO:0000313" key="4">
    <source>
        <dbReference type="Proteomes" id="UP000642094"/>
    </source>
</evidence>
<dbReference type="RefSeq" id="WP_190404484.1">
    <property type="nucleotide sequence ID" value="NZ_JACJQB010000046.1"/>
</dbReference>
<evidence type="ECO:0000313" key="3">
    <source>
        <dbReference type="EMBL" id="MBD2189663.1"/>
    </source>
</evidence>
<dbReference type="PANTHER" id="PTHR42811">
    <property type="entry name" value="SERINE ACETYLTRANSFERASE"/>
    <property type="match status" value="1"/>
</dbReference>
<dbReference type="CDD" id="cd03354">
    <property type="entry name" value="LbH_SAT"/>
    <property type="match status" value="1"/>
</dbReference>
<gene>
    <name evidence="3" type="ORF">H6F41_16130</name>
</gene>
<comment type="caution">
    <text evidence="3">The sequence shown here is derived from an EMBL/GenBank/DDBJ whole genome shotgun (WGS) entry which is preliminary data.</text>
</comment>
<dbReference type="InterPro" id="IPR011004">
    <property type="entry name" value="Trimer_LpxA-like_sf"/>
</dbReference>
<dbReference type="Gene3D" id="2.160.10.10">
    <property type="entry name" value="Hexapeptide repeat proteins"/>
    <property type="match status" value="1"/>
</dbReference>
<keyword evidence="2" id="KW-0012">Acyltransferase</keyword>
<proteinExistence type="predicted"/>
<reference evidence="3 4" key="1">
    <citation type="journal article" date="2020" name="ISME J.">
        <title>Comparative genomics reveals insights into cyanobacterial evolution and habitat adaptation.</title>
        <authorList>
            <person name="Chen M.Y."/>
            <person name="Teng W.K."/>
            <person name="Zhao L."/>
            <person name="Hu C.X."/>
            <person name="Zhou Y.K."/>
            <person name="Han B.P."/>
            <person name="Song L.R."/>
            <person name="Shu W.S."/>
        </authorList>
    </citation>
    <scope>NUCLEOTIDE SEQUENCE [LARGE SCALE GENOMIC DNA]</scope>
    <source>
        <strain evidence="3 4">FACHB-723</strain>
    </source>
</reference>
<dbReference type="InterPro" id="IPR005881">
    <property type="entry name" value="Ser_O-AcTrfase"/>
</dbReference>
<dbReference type="PIRSF" id="PIRSF000441">
    <property type="entry name" value="CysE"/>
    <property type="match status" value="1"/>
</dbReference>
<keyword evidence="4" id="KW-1185">Reference proteome</keyword>
<evidence type="ECO:0000256" key="2">
    <source>
        <dbReference type="ARBA" id="ARBA00023315"/>
    </source>
</evidence>
<dbReference type="SUPFAM" id="SSF51161">
    <property type="entry name" value="Trimeric LpxA-like enzymes"/>
    <property type="match status" value="1"/>
</dbReference>
<dbReference type="EMBL" id="JACJQB010000046">
    <property type="protein sequence ID" value="MBD2189663.1"/>
    <property type="molecule type" value="Genomic_DNA"/>
</dbReference>
<name>A0ABR8A0X6_9CYAN</name>
<accession>A0ABR8A0X6</accession>
<evidence type="ECO:0000256" key="1">
    <source>
        <dbReference type="ARBA" id="ARBA00022679"/>
    </source>
</evidence>
<dbReference type="Proteomes" id="UP000642094">
    <property type="component" value="Unassembled WGS sequence"/>
</dbReference>
<dbReference type="InterPro" id="IPR045304">
    <property type="entry name" value="LbH_SAT"/>
</dbReference>
<organism evidence="3 4">
    <name type="scientific">Pseudanabaena mucicola FACHB-723</name>
    <dbReference type="NCBI Taxonomy" id="2692860"/>
    <lineage>
        <taxon>Bacteria</taxon>
        <taxon>Bacillati</taxon>
        <taxon>Cyanobacteriota</taxon>
        <taxon>Cyanophyceae</taxon>
        <taxon>Pseudanabaenales</taxon>
        <taxon>Pseudanabaenaceae</taxon>
        <taxon>Pseudanabaena</taxon>
    </lineage>
</organism>
<keyword evidence="1" id="KW-0808">Transferase</keyword>